<feature type="transmembrane region" description="Helical" evidence="14">
    <location>
        <begin position="138"/>
        <end position="155"/>
    </location>
</feature>
<comment type="cofactor">
    <cofactor evidence="1">
        <name>heme b</name>
        <dbReference type="ChEBI" id="CHEBI:60344"/>
    </cofactor>
</comment>
<dbReference type="GO" id="GO:0005886">
    <property type="term" value="C:plasma membrane"/>
    <property type="evidence" value="ECO:0007669"/>
    <property type="project" value="UniProtKB-SubCell"/>
</dbReference>
<dbReference type="eggNOG" id="COG3038">
    <property type="taxonomic scope" value="Bacteria"/>
</dbReference>
<feature type="domain" description="Lipid/polyisoprenoid-binding YceI-like" evidence="15">
    <location>
        <begin position="252"/>
        <end position="409"/>
    </location>
</feature>
<evidence type="ECO:0000256" key="4">
    <source>
        <dbReference type="ARBA" id="ARBA00022475"/>
    </source>
</evidence>
<comment type="subcellular location">
    <subcellularLocation>
        <location evidence="2">Cell membrane</location>
        <topology evidence="2">Multi-pass membrane protein</topology>
    </subcellularLocation>
</comment>
<keyword evidence="17" id="KW-1185">Reference proteome</keyword>
<dbReference type="GO" id="GO:0046872">
    <property type="term" value="F:metal ion binding"/>
    <property type="evidence" value="ECO:0007669"/>
    <property type="project" value="UniProtKB-KW"/>
</dbReference>
<comment type="similarity">
    <text evidence="12">Belongs to the cytochrome b561 family.</text>
</comment>
<evidence type="ECO:0000256" key="12">
    <source>
        <dbReference type="ARBA" id="ARBA00037975"/>
    </source>
</evidence>
<evidence type="ECO:0000256" key="7">
    <source>
        <dbReference type="ARBA" id="ARBA00022723"/>
    </source>
</evidence>
<dbReference type="OrthoDB" id="1247465at2"/>
<feature type="transmembrane region" description="Helical" evidence="14">
    <location>
        <begin position="42"/>
        <end position="61"/>
    </location>
</feature>
<dbReference type="GO" id="GO:0009055">
    <property type="term" value="F:electron transfer activity"/>
    <property type="evidence" value="ECO:0007669"/>
    <property type="project" value="InterPro"/>
</dbReference>
<keyword evidence="11 14" id="KW-0472">Membrane</keyword>
<organism evidence="16 17">
    <name type="scientific">Sphingobium lactosutens DS20</name>
    <dbReference type="NCBI Taxonomy" id="1331060"/>
    <lineage>
        <taxon>Bacteria</taxon>
        <taxon>Pseudomonadati</taxon>
        <taxon>Pseudomonadota</taxon>
        <taxon>Alphaproteobacteria</taxon>
        <taxon>Sphingomonadales</taxon>
        <taxon>Sphingomonadaceae</taxon>
        <taxon>Sphingobium</taxon>
    </lineage>
</organism>
<keyword evidence="9 14" id="KW-1133">Transmembrane helix</keyword>
<gene>
    <name evidence="16" type="ORF">RLDS_07465</name>
</gene>
<keyword evidence="8" id="KW-0249">Electron transport</keyword>
<evidence type="ECO:0000256" key="13">
    <source>
        <dbReference type="SAM" id="MobiDB-lite"/>
    </source>
</evidence>
<dbReference type="InterPro" id="IPR007372">
    <property type="entry name" value="Lipid/polyisoprenoid-bd_YceI"/>
</dbReference>
<dbReference type="Proteomes" id="UP000015531">
    <property type="component" value="Unassembled WGS sequence"/>
</dbReference>
<dbReference type="RefSeq" id="WP_021225308.1">
    <property type="nucleotide sequence ID" value="NZ_ATDP01000075.1"/>
</dbReference>
<keyword evidence="10" id="KW-0408">Iron</keyword>
<keyword evidence="4" id="KW-1003">Cell membrane</keyword>
<dbReference type="PANTHER" id="PTHR30529">
    <property type="entry name" value="CYTOCHROME B561"/>
    <property type="match status" value="1"/>
</dbReference>
<dbReference type="SUPFAM" id="SSF101874">
    <property type="entry name" value="YceI-like"/>
    <property type="match status" value="1"/>
</dbReference>
<proteinExistence type="inferred from homology"/>
<evidence type="ECO:0000313" key="16">
    <source>
        <dbReference type="EMBL" id="EQB16644.1"/>
    </source>
</evidence>
<dbReference type="EMBL" id="ATDP01000075">
    <property type="protein sequence ID" value="EQB16644.1"/>
    <property type="molecule type" value="Genomic_DNA"/>
</dbReference>
<keyword evidence="7" id="KW-0479">Metal-binding</keyword>
<evidence type="ECO:0000256" key="11">
    <source>
        <dbReference type="ARBA" id="ARBA00023136"/>
    </source>
</evidence>
<comment type="caution">
    <text evidence="16">The sequence shown here is derived from an EMBL/GenBank/DDBJ whole genome shotgun (WGS) entry which is preliminary data.</text>
</comment>
<evidence type="ECO:0000256" key="5">
    <source>
        <dbReference type="ARBA" id="ARBA00022617"/>
    </source>
</evidence>
<dbReference type="SUPFAM" id="SSF81342">
    <property type="entry name" value="Transmembrane di-heme cytochromes"/>
    <property type="match status" value="1"/>
</dbReference>
<feature type="region of interest" description="Disordered" evidence="13">
    <location>
        <begin position="232"/>
        <end position="257"/>
    </location>
</feature>
<keyword evidence="5" id="KW-0349">Heme</keyword>
<evidence type="ECO:0000256" key="6">
    <source>
        <dbReference type="ARBA" id="ARBA00022692"/>
    </source>
</evidence>
<evidence type="ECO:0000256" key="8">
    <source>
        <dbReference type="ARBA" id="ARBA00022982"/>
    </source>
</evidence>
<dbReference type="InterPro" id="IPR016174">
    <property type="entry name" value="Di-haem_cyt_TM"/>
</dbReference>
<feature type="transmembrane region" description="Helical" evidence="14">
    <location>
        <begin position="82"/>
        <end position="102"/>
    </location>
</feature>
<evidence type="ECO:0000256" key="10">
    <source>
        <dbReference type="ARBA" id="ARBA00023004"/>
    </source>
</evidence>
<name>T0J3T1_9SPHN</name>
<evidence type="ECO:0000313" key="17">
    <source>
        <dbReference type="Proteomes" id="UP000015531"/>
    </source>
</evidence>
<evidence type="ECO:0000259" key="15">
    <source>
        <dbReference type="SMART" id="SM00867"/>
    </source>
</evidence>
<evidence type="ECO:0000256" key="2">
    <source>
        <dbReference type="ARBA" id="ARBA00004651"/>
    </source>
</evidence>
<dbReference type="InterPro" id="IPR052168">
    <property type="entry name" value="Cytochrome_b561_oxidase"/>
</dbReference>
<reference evidence="16 17" key="1">
    <citation type="journal article" date="2013" name="Genome Announc.">
        <title>Draft Genome Sequence of Sphingobium lactosutens Strain DS20T, Isolated from a Hexachlorocyclohexane Dumpsite.</title>
        <authorList>
            <person name="Kumar R."/>
            <person name="Dwivedi V."/>
            <person name="Negi V."/>
            <person name="Khurana J.P."/>
            <person name="Lal R."/>
        </authorList>
    </citation>
    <scope>NUCLEOTIDE SEQUENCE [LARGE SCALE GENOMIC DNA]</scope>
    <source>
        <strain evidence="16 17">DS20</strain>
    </source>
</reference>
<dbReference type="PATRIC" id="fig|1331060.3.peg.1410"/>
<dbReference type="PANTHER" id="PTHR30529:SF1">
    <property type="entry name" value="CYTOCHROME B561 HOMOLOG 2"/>
    <property type="match status" value="1"/>
</dbReference>
<dbReference type="InterPro" id="IPR036761">
    <property type="entry name" value="TTHA0802/YceI-like_sf"/>
</dbReference>
<dbReference type="GO" id="GO:0022904">
    <property type="term" value="P:respiratory electron transport chain"/>
    <property type="evidence" value="ECO:0007669"/>
    <property type="project" value="InterPro"/>
</dbReference>
<evidence type="ECO:0000256" key="9">
    <source>
        <dbReference type="ARBA" id="ARBA00022989"/>
    </source>
</evidence>
<sequence length="412" mass="43058">MPQRYSIAAIILHWAIAALLAFQIAVGWALEDLGARGFDLFQLHKSVGITILALTLLRIAVRYWKPRPPAKEGGWQGGLASAVHFGLYAFMLAAPLTGWALVSTAKVKVPTLIFGVIPLPHLPVPASAHEVFEGSHGLIAWIGIALFLLHVAGALRHHLLLRDGLLWRMAPGRSQLWLVALPALILIGFLAGRAIVPTGAPPAPAPVAQDLDMGNDAANMAEAQNAAVAADGDNAAANASDDAEEETGEPPAWAVQPGGAIRFSVGNDGETISGAFSKWTAQIVMDPARPESADLSVTIDMTSASVGDAYKDGMLPGDEFFATAAHPTATFTAKGAQETSPGRYSANGTLTLKGVSKPQSIRFSLSGDGATRRVRGIASIARAAFGVGNGESSGSLAPQVAVTFDFTARRKD</sequence>
<dbReference type="GO" id="GO:0020037">
    <property type="term" value="F:heme binding"/>
    <property type="evidence" value="ECO:0007669"/>
    <property type="project" value="TreeGrafter"/>
</dbReference>
<protein>
    <submittedName>
        <fullName evidence="16">Polyisoprenoid-binding protein</fullName>
    </submittedName>
</protein>
<evidence type="ECO:0000256" key="14">
    <source>
        <dbReference type="SAM" id="Phobius"/>
    </source>
</evidence>
<dbReference type="Pfam" id="PF01292">
    <property type="entry name" value="Ni_hydr_CYTB"/>
    <property type="match status" value="1"/>
</dbReference>
<dbReference type="eggNOG" id="COG2353">
    <property type="taxonomic scope" value="Bacteria"/>
</dbReference>
<evidence type="ECO:0000256" key="1">
    <source>
        <dbReference type="ARBA" id="ARBA00001970"/>
    </source>
</evidence>
<accession>T0J3T1</accession>
<dbReference type="Pfam" id="PF04264">
    <property type="entry name" value="YceI"/>
    <property type="match status" value="1"/>
</dbReference>
<dbReference type="InterPro" id="IPR011577">
    <property type="entry name" value="Cyt_b561_bac/Ni-Hgenase"/>
</dbReference>
<evidence type="ECO:0000256" key="3">
    <source>
        <dbReference type="ARBA" id="ARBA00022448"/>
    </source>
</evidence>
<dbReference type="SMART" id="SM00867">
    <property type="entry name" value="YceI"/>
    <property type="match status" value="1"/>
</dbReference>
<feature type="transmembrane region" description="Helical" evidence="14">
    <location>
        <begin position="176"/>
        <end position="196"/>
    </location>
</feature>
<dbReference type="Gene3D" id="2.40.128.110">
    <property type="entry name" value="Lipid/polyisoprenoid-binding, YceI-like"/>
    <property type="match status" value="1"/>
</dbReference>
<feature type="transmembrane region" description="Helical" evidence="14">
    <location>
        <begin position="7"/>
        <end position="30"/>
    </location>
</feature>
<keyword evidence="3" id="KW-0813">Transport</keyword>
<keyword evidence="6 14" id="KW-0812">Transmembrane</keyword>
<dbReference type="AlphaFoldDB" id="T0J3T1"/>